<dbReference type="PANTHER" id="PTHR47424:SF3">
    <property type="entry name" value="REGULATORY PROTEIN GAL4"/>
    <property type="match status" value="1"/>
</dbReference>
<keyword evidence="2" id="KW-0805">Transcription regulation</keyword>
<keyword evidence="1" id="KW-0479">Metal-binding</keyword>
<dbReference type="SMART" id="SM00066">
    <property type="entry name" value="GAL4"/>
    <property type="match status" value="1"/>
</dbReference>
<evidence type="ECO:0000256" key="5">
    <source>
        <dbReference type="ARBA" id="ARBA00023242"/>
    </source>
</evidence>
<dbReference type="InterPro" id="IPR007219">
    <property type="entry name" value="XnlR_reg_dom"/>
</dbReference>
<organism evidence="8 9">
    <name type="scientific">Cercophora scortea</name>
    <dbReference type="NCBI Taxonomy" id="314031"/>
    <lineage>
        <taxon>Eukaryota</taxon>
        <taxon>Fungi</taxon>
        <taxon>Dikarya</taxon>
        <taxon>Ascomycota</taxon>
        <taxon>Pezizomycotina</taxon>
        <taxon>Sordariomycetes</taxon>
        <taxon>Sordariomycetidae</taxon>
        <taxon>Sordariales</taxon>
        <taxon>Lasiosphaeriaceae</taxon>
        <taxon>Cercophora</taxon>
    </lineage>
</organism>
<dbReference type="PROSITE" id="PS00463">
    <property type="entry name" value="ZN2_CY6_FUNGAL_1"/>
    <property type="match status" value="1"/>
</dbReference>
<dbReference type="InterPro" id="IPR051127">
    <property type="entry name" value="Fungal_SecMet_Regulators"/>
</dbReference>
<dbReference type="GO" id="GO:0005634">
    <property type="term" value="C:nucleus"/>
    <property type="evidence" value="ECO:0007669"/>
    <property type="project" value="TreeGrafter"/>
</dbReference>
<protein>
    <submittedName>
        <fullName evidence="8">Fungal-specific transcription factor domain-containing protein</fullName>
    </submittedName>
</protein>
<evidence type="ECO:0000256" key="2">
    <source>
        <dbReference type="ARBA" id="ARBA00023015"/>
    </source>
</evidence>
<reference evidence="8" key="1">
    <citation type="journal article" date="2023" name="Mol. Phylogenet. Evol.">
        <title>Genome-scale phylogeny and comparative genomics of the fungal order Sordariales.</title>
        <authorList>
            <person name="Hensen N."/>
            <person name="Bonometti L."/>
            <person name="Westerberg I."/>
            <person name="Brannstrom I.O."/>
            <person name="Guillou S."/>
            <person name="Cros-Aarteil S."/>
            <person name="Calhoun S."/>
            <person name="Haridas S."/>
            <person name="Kuo A."/>
            <person name="Mondo S."/>
            <person name="Pangilinan J."/>
            <person name="Riley R."/>
            <person name="LaButti K."/>
            <person name="Andreopoulos B."/>
            <person name="Lipzen A."/>
            <person name="Chen C."/>
            <person name="Yan M."/>
            <person name="Daum C."/>
            <person name="Ng V."/>
            <person name="Clum A."/>
            <person name="Steindorff A."/>
            <person name="Ohm R.A."/>
            <person name="Martin F."/>
            <person name="Silar P."/>
            <person name="Natvig D.O."/>
            <person name="Lalanne C."/>
            <person name="Gautier V."/>
            <person name="Ament-Velasquez S.L."/>
            <person name="Kruys A."/>
            <person name="Hutchinson M.I."/>
            <person name="Powell A.J."/>
            <person name="Barry K."/>
            <person name="Miller A.N."/>
            <person name="Grigoriev I.V."/>
            <person name="Debuchy R."/>
            <person name="Gladieux P."/>
            <person name="Hiltunen Thoren M."/>
            <person name="Johannesson H."/>
        </authorList>
    </citation>
    <scope>NUCLEOTIDE SEQUENCE</scope>
    <source>
        <strain evidence="8">SMH4131-1</strain>
    </source>
</reference>
<dbReference type="GO" id="GO:0000435">
    <property type="term" value="P:positive regulation of transcription from RNA polymerase II promoter by galactose"/>
    <property type="evidence" value="ECO:0007669"/>
    <property type="project" value="TreeGrafter"/>
</dbReference>
<dbReference type="GO" id="GO:0006351">
    <property type="term" value="P:DNA-templated transcription"/>
    <property type="evidence" value="ECO:0007669"/>
    <property type="project" value="InterPro"/>
</dbReference>
<dbReference type="EMBL" id="JAUEPO010000002">
    <property type="protein sequence ID" value="KAK3332362.1"/>
    <property type="molecule type" value="Genomic_DNA"/>
</dbReference>
<dbReference type="GO" id="GO:0000978">
    <property type="term" value="F:RNA polymerase II cis-regulatory region sequence-specific DNA binding"/>
    <property type="evidence" value="ECO:0007669"/>
    <property type="project" value="TreeGrafter"/>
</dbReference>
<dbReference type="Pfam" id="PF04082">
    <property type="entry name" value="Fungal_trans"/>
    <property type="match status" value="1"/>
</dbReference>
<keyword evidence="3" id="KW-0238">DNA-binding</keyword>
<proteinExistence type="predicted"/>
<evidence type="ECO:0000313" key="8">
    <source>
        <dbReference type="EMBL" id="KAK3332362.1"/>
    </source>
</evidence>
<name>A0AAE0IW78_9PEZI</name>
<evidence type="ECO:0000256" key="1">
    <source>
        <dbReference type="ARBA" id="ARBA00022723"/>
    </source>
</evidence>
<dbReference type="InterPro" id="IPR036864">
    <property type="entry name" value="Zn2-C6_fun-type_DNA-bd_sf"/>
</dbReference>
<accession>A0AAE0IW78</accession>
<dbReference type="InterPro" id="IPR001138">
    <property type="entry name" value="Zn2Cys6_DnaBD"/>
</dbReference>
<dbReference type="SMART" id="SM00906">
    <property type="entry name" value="Fungal_trans"/>
    <property type="match status" value="1"/>
</dbReference>
<keyword evidence="9" id="KW-1185">Reference proteome</keyword>
<feature type="compositionally biased region" description="Polar residues" evidence="6">
    <location>
        <begin position="668"/>
        <end position="680"/>
    </location>
</feature>
<evidence type="ECO:0000256" key="4">
    <source>
        <dbReference type="ARBA" id="ARBA00023163"/>
    </source>
</evidence>
<evidence type="ECO:0000256" key="6">
    <source>
        <dbReference type="SAM" id="MobiDB-lite"/>
    </source>
</evidence>
<evidence type="ECO:0000256" key="3">
    <source>
        <dbReference type="ARBA" id="ARBA00023125"/>
    </source>
</evidence>
<dbReference type="GO" id="GO:0008270">
    <property type="term" value="F:zinc ion binding"/>
    <property type="evidence" value="ECO:0007669"/>
    <property type="project" value="InterPro"/>
</dbReference>
<dbReference type="PROSITE" id="PS50048">
    <property type="entry name" value="ZN2_CY6_FUNGAL_2"/>
    <property type="match status" value="1"/>
</dbReference>
<sequence>MDEGPSRTFIAESGVPGQRRRKPRLACNPCRARKSGCDGKKPVCSGCQLRGWQDSCSWQDSVLNSSAVLTLADLDRRLQKLESEARTDPPVPHNVVPGSVSHAAGIEMAGNDTMRDDYRNDPNSLTSAVEECVVSPSPNFMRHGLDSVGMELQGDIGPERVVPRVTDFNSFDAFDPSFPVFEQQSIIIPPHSLTCHLLGLYWQYVHSITPVLHRPIFEQEYRIVWDPTAPKCPHGGGGNSFKEIVFHATLNMVLALACRWDEGVSLVQREYQAEEFYRRSQRLISIETLDTSTISIVQLLLLRGLYLYYSLRADRCWIMSGTAIRIAIGMGLNTTAAEGHISQLEREVRRRVWHNCVTLDQLASSTFNRPLMITKEINQVPKPQIIDDEYLSTTEEATQPPNILSRLGAIIHCGKMVTIMEEAQAVISPGTSNRTPRLKRDRTKVYSSPDPTAVLRINALIDEFVVEIPEHLRPETDYSLLGIGEEDATCFRLQGTWLHARALFAKLYILRPAVVAEVQRWTTPAVSREKTTALGRLQERLFEEISSLCLSTVHTVLRNMHGSLLTNGNMLFPAWYALHFSFAAATLLVVATLSPKLGVSMDVEPARSSWERALQIFDFHKAHVPTAVKGLEILRRFRRSVASRAAAGADAQQISEFAGLGAYPPPSQEQDQPGEQSSGPRDSDNGRYSPSPPADVEMGTQSFEEMLGSYSLDQAWLDMQDFGDYAWILNI</sequence>
<dbReference type="AlphaFoldDB" id="A0AAE0IW78"/>
<dbReference type="Proteomes" id="UP001286456">
    <property type="component" value="Unassembled WGS sequence"/>
</dbReference>
<reference evidence="8" key="2">
    <citation type="submission" date="2023-06" db="EMBL/GenBank/DDBJ databases">
        <authorList>
            <consortium name="Lawrence Berkeley National Laboratory"/>
            <person name="Haridas S."/>
            <person name="Hensen N."/>
            <person name="Bonometti L."/>
            <person name="Westerberg I."/>
            <person name="Brannstrom I.O."/>
            <person name="Guillou S."/>
            <person name="Cros-Aarteil S."/>
            <person name="Calhoun S."/>
            <person name="Kuo A."/>
            <person name="Mondo S."/>
            <person name="Pangilinan J."/>
            <person name="Riley R."/>
            <person name="Labutti K."/>
            <person name="Andreopoulos B."/>
            <person name="Lipzen A."/>
            <person name="Chen C."/>
            <person name="Yanf M."/>
            <person name="Daum C."/>
            <person name="Ng V."/>
            <person name="Clum A."/>
            <person name="Steindorff A."/>
            <person name="Ohm R."/>
            <person name="Martin F."/>
            <person name="Silar P."/>
            <person name="Natvig D."/>
            <person name="Lalanne C."/>
            <person name="Gautier V."/>
            <person name="Ament-Velasquez S.L."/>
            <person name="Kruys A."/>
            <person name="Hutchinson M.I."/>
            <person name="Powell A.J."/>
            <person name="Barry K."/>
            <person name="Miller A.N."/>
            <person name="Grigoriev I.V."/>
            <person name="Debuchy R."/>
            <person name="Gladieux P."/>
            <person name="Thoren M.H."/>
            <person name="Johannesson H."/>
        </authorList>
    </citation>
    <scope>NUCLEOTIDE SEQUENCE</scope>
    <source>
        <strain evidence="8">SMH4131-1</strain>
    </source>
</reference>
<dbReference type="CDD" id="cd12148">
    <property type="entry name" value="fungal_TF_MHR"/>
    <property type="match status" value="1"/>
</dbReference>
<dbReference type="GO" id="GO:0000981">
    <property type="term" value="F:DNA-binding transcription factor activity, RNA polymerase II-specific"/>
    <property type="evidence" value="ECO:0007669"/>
    <property type="project" value="InterPro"/>
</dbReference>
<feature type="region of interest" description="Disordered" evidence="6">
    <location>
        <begin position="659"/>
        <end position="700"/>
    </location>
</feature>
<dbReference type="SUPFAM" id="SSF57701">
    <property type="entry name" value="Zn2/Cys6 DNA-binding domain"/>
    <property type="match status" value="1"/>
</dbReference>
<dbReference type="PANTHER" id="PTHR47424">
    <property type="entry name" value="REGULATORY PROTEIN GAL4"/>
    <property type="match status" value="1"/>
</dbReference>
<keyword evidence="5" id="KW-0539">Nucleus</keyword>
<dbReference type="CDD" id="cd00067">
    <property type="entry name" value="GAL4"/>
    <property type="match status" value="1"/>
</dbReference>
<feature type="region of interest" description="Disordered" evidence="6">
    <location>
        <begin position="1"/>
        <end position="22"/>
    </location>
</feature>
<dbReference type="Pfam" id="PF00172">
    <property type="entry name" value="Zn_clus"/>
    <property type="match status" value="1"/>
</dbReference>
<feature type="domain" description="Zn(2)-C6 fungal-type" evidence="7">
    <location>
        <begin position="26"/>
        <end position="58"/>
    </location>
</feature>
<evidence type="ECO:0000259" key="7">
    <source>
        <dbReference type="PROSITE" id="PS50048"/>
    </source>
</evidence>
<gene>
    <name evidence="8" type="ORF">B0T19DRAFT_101192</name>
</gene>
<dbReference type="Gene3D" id="4.10.240.10">
    <property type="entry name" value="Zn(2)-C6 fungal-type DNA-binding domain"/>
    <property type="match status" value="1"/>
</dbReference>
<comment type="caution">
    <text evidence="8">The sequence shown here is derived from an EMBL/GenBank/DDBJ whole genome shotgun (WGS) entry which is preliminary data.</text>
</comment>
<evidence type="ECO:0000313" key="9">
    <source>
        <dbReference type="Proteomes" id="UP001286456"/>
    </source>
</evidence>
<keyword evidence="4" id="KW-0804">Transcription</keyword>